<dbReference type="InterPro" id="IPR013083">
    <property type="entry name" value="Znf_RING/FYVE/PHD"/>
</dbReference>
<dbReference type="InterPro" id="IPR019786">
    <property type="entry name" value="Zinc_finger_PHD-type_CS"/>
</dbReference>
<dbReference type="InterPro" id="IPR001965">
    <property type="entry name" value="Znf_PHD"/>
</dbReference>
<evidence type="ECO:0000256" key="2">
    <source>
        <dbReference type="ARBA" id="ARBA00022771"/>
    </source>
</evidence>
<proteinExistence type="predicted"/>
<keyword evidence="3" id="KW-0862">Zinc</keyword>
<feature type="region of interest" description="Disordered" evidence="5">
    <location>
        <begin position="1239"/>
        <end position="1277"/>
    </location>
</feature>
<dbReference type="SUPFAM" id="SSF57903">
    <property type="entry name" value="FYVE/PHD zinc finger"/>
    <property type="match status" value="2"/>
</dbReference>
<feature type="region of interest" description="Disordered" evidence="5">
    <location>
        <begin position="722"/>
        <end position="743"/>
    </location>
</feature>
<dbReference type="PANTHER" id="PTHR13793:SF107">
    <property type="entry name" value="BROMODOMAIN-CONTAINING PROTEIN HOMOLOG"/>
    <property type="match status" value="1"/>
</dbReference>
<feature type="domain" description="PHD-type" evidence="6">
    <location>
        <begin position="242"/>
        <end position="293"/>
    </location>
</feature>
<feature type="domain" description="PHD-type" evidence="7">
    <location>
        <begin position="300"/>
        <end position="436"/>
    </location>
</feature>
<keyword evidence="1" id="KW-0479">Metal-binding</keyword>
<feature type="compositionally biased region" description="Basic residues" evidence="5">
    <location>
        <begin position="78"/>
        <end position="96"/>
    </location>
</feature>
<dbReference type="SMART" id="SM00249">
    <property type="entry name" value="PHD"/>
    <property type="match status" value="3"/>
</dbReference>
<feature type="region of interest" description="Disordered" evidence="5">
    <location>
        <begin position="74"/>
        <end position="97"/>
    </location>
</feature>
<feature type="compositionally biased region" description="Polar residues" evidence="5">
    <location>
        <begin position="1251"/>
        <end position="1276"/>
    </location>
</feature>
<feature type="compositionally biased region" description="Polar residues" evidence="5">
    <location>
        <begin position="483"/>
        <end position="493"/>
    </location>
</feature>
<dbReference type="InterPro" id="IPR011011">
    <property type="entry name" value="Znf_FYVE_PHD"/>
</dbReference>
<dbReference type="Pfam" id="PF13832">
    <property type="entry name" value="zf-HC5HC2H_2"/>
    <property type="match status" value="2"/>
</dbReference>
<reference evidence="8 9" key="1">
    <citation type="submission" date="2021-05" db="EMBL/GenBank/DDBJ databases">
        <title>Genome Assembly of Synthetic Allotetraploid Brassica napus Reveals Homoeologous Exchanges between Subgenomes.</title>
        <authorList>
            <person name="Davis J.T."/>
        </authorList>
    </citation>
    <scope>NUCLEOTIDE SEQUENCE [LARGE SCALE GENOMIC DNA]</scope>
    <source>
        <strain evidence="9">cv. Da-Ae</strain>
        <tissue evidence="8">Seedling</tissue>
    </source>
</reference>
<evidence type="ECO:0000259" key="7">
    <source>
        <dbReference type="PROSITE" id="PS51805"/>
    </source>
</evidence>
<dbReference type="PROSITE" id="PS01359">
    <property type="entry name" value="ZF_PHD_1"/>
    <property type="match status" value="2"/>
</dbReference>
<evidence type="ECO:0000313" key="9">
    <source>
        <dbReference type="Proteomes" id="UP000824890"/>
    </source>
</evidence>
<evidence type="ECO:0008006" key="10">
    <source>
        <dbReference type="Google" id="ProtNLM"/>
    </source>
</evidence>
<evidence type="ECO:0000256" key="1">
    <source>
        <dbReference type="ARBA" id="ARBA00022723"/>
    </source>
</evidence>
<dbReference type="PANTHER" id="PTHR13793">
    <property type="entry name" value="PHD FINGER PROTEINS"/>
    <property type="match status" value="1"/>
</dbReference>
<feature type="compositionally biased region" description="Basic and acidic residues" evidence="5">
    <location>
        <begin position="515"/>
        <end position="525"/>
    </location>
</feature>
<feature type="compositionally biased region" description="Basic and acidic residues" evidence="5">
    <location>
        <begin position="497"/>
        <end position="507"/>
    </location>
</feature>
<dbReference type="InterPro" id="IPR019787">
    <property type="entry name" value="Znf_PHD-finger"/>
</dbReference>
<dbReference type="PROSITE" id="PS50016">
    <property type="entry name" value="ZF_PHD_2"/>
    <property type="match status" value="2"/>
</dbReference>
<dbReference type="InterPro" id="IPR034732">
    <property type="entry name" value="EPHD"/>
</dbReference>
<evidence type="ECO:0000256" key="3">
    <source>
        <dbReference type="ARBA" id="ARBA00022833"/>
    </source>
</evidence>
<accession>A0ABQ7WX43</accession>
<sequence length="1413" mass="156614">MNVDQCQWPEKMMCMGVDGGCGAEEKENDKGVDLLAQASKHLSERSPYDVPEDGLALGLSVSTLPVVLANLLNQKDDKKRHKKSHHGTETKKKKSSRVGEKLRAGSIWVEHDDYFRRLEAPDLETLSDLASLRSLSSRNCFLVPSASIQQRETDATARNEDAVCGEETKDILSEGVNEVVGHQPMSVDNVGDEISSGGLEWIVGCRNRILLTSERPSKKRRRLGSDAGLEKLVVAAPCRGNALLCDFCCTGEAKGYHRQLIVCTSCKATVHKKCYGVVEDTDKTWLCSWCELENGGGDSERPCSLCPKKGGVLKPVLSKTENGGPPEFAHLYCSLWMPEVYIEDLNKMEPILNLPGIKETRRKLLCNLCKVKSGACTRCCYVSDDLLIIYYIFLITATCRASFHPICAREAGNRLEIWGKHGCDTVELRAFCSKHSDIQDSGRPINGGNINAADPPVCHLPTESIRDRLSNDETGVEVGAQGTGSDISRNSELQELESPRSEFDRSATDIVESGMTERRTDNEKKTRSESLSFVLILKKLISLGKVDVKDVAAEIGVNPDALNAKLMDGDLLPDLLGKIVKWLSQHAHMGTRDKCGNIKSTNTTKSERRVANSTEGIVMLDSDIVDPGVFSLERASAEICTGIGFVVDEAKANNPVLKKEISGNFPSDHSPEEQVISHAASVLFFMRKYLLMRFWTLCLVSYIQKPVVLDQEFRLGKNTVHLSDNHGEKSNPSSSGLMVENAFSVGPNSSQNRGILNDPSPMILDLLDHEAYPGFNPHPYIHKELSEMGKGKTVKSSTDSYVDRMTSEPDGSEEGTKHLQDAGDHTTCCNSQSQRAGCGDTFCRLAKARKLGILDMSPKDEVEGELLYYQLQLLGTGVSRKQLSDDLAYAVTKKLPLEIDEQHGRIWDDVLVNKYFHDVREARKQGRKEKRHKEAQAVLAAATQAAATSSRNTSLRKDMAEEPAQQEVMSTHRRGSAHLVPQTKETLLKVPVSGPPSEKRSDQRTREFSLENPRSCDICRRSETIWNLIVVCSSCKVAVHMDCYKCAKESTGPWYCELCAESTGSFNFWEKPYSTTECALCGGTTGAFRKATDGQWVHAFCAEWSLESTFRRGQINPVQGMESLAKNTNTCCVCQRIYGACIKCSYGNCQTTFHPTCARSARFHMTGGGKLPHKAYCEKHSLEQKAKAKSQKHEAAEQKSLKHYRVELERLRLLCERIVKREKLKRELAVSSHEILAARRDHAARNPSSPPEVSSDSATTSIKGYPDSNISGSEAIQRSDDITIDSTASVKQRRGKGLVLIDTDQKTDDSATSRGRFTRNPTESQLFSVKTVPRKHCIVSPSVSEEGDEESETKKHVETFAKELVMTSDEASFKNRRLPKGYFYVPVDCLQEDKPDSSDKPINQTVPYGECEI</sequence>
<comment type="caution">
    <text evidence="8">The sequence shown here is derived from an EMBL/GenBank/DDBJ whole genome shotgun (WGS) entry which is preliminary data.</text>
</comment>
<evidence type="ECO:0000256" key="5">
    <source>
        <dbReference type="SAM" id="MobiDB-lite"/>
    </source>
</evidence>
<keyword evidence="2 4" id="KW-0863">Zinc-finger</keyword>
<organism evidence="8 9">
    <name type="scientific">Brassica napus</name>
    <name type="common">Rape</name>
    <dbReference type="NCBI Taxonomy" id="3708"/>
    <lineage>
        <taxon>Eukaryota</taxon>
        <taxon>Viridiplantae</taxon>
        <taxon>Streptophyta</taxon>
        <taxon>Embryophyta</taxon>
        <taxon>Tracheophyta</taxon>
        <taxon>Spermatophyta</taxon>
        <taxon>Magnoliopsida</taxon>
        <taxon>eudicotyledons</taxon>
        <taxon>Gunneridae</taxon>
        <taxon>Pentapetalae</taxon>
        <taxon>rosids</taxon>
        <taxon>malvids</taxon>
        <taxon>Brassicales</taxon>
        <taxon>Brassicaceae</taxon>
        <taxon>Brassiceae</taxon>
        <taxon>Brassica</taxon>
    </lineage>
</organism>
<dbReference type="CDD" id="cd15571">
    <property type="entry name" value="ePHD"/>
    <property type="match status" value="1"/>
</dbReference>
<feature type="region of interest" description="Disordered" evidence="5">
    <location>
        <begin position="792"/>
        <end position="830"/>
    </location>
</feature>
<evidence type="ECO:0000313" key="8">
    <source>
        <dbReference type="EMBL" id="KAH0840846.1"/>
    </source>
</evidence>
<dbReference type="Pfam" id="PF13831">
    <property type="entry name" value="PHD_2"/>
    <property type="match status" value="2"/>
</dbReference>
<protein>
    <recommendedName>
        <fullName evidence="10">PHD finger family protein</fullName>
    </recommendedName>
</protein>
<dbReference type="Gene3D" id="3.30.40.10">
    <property type="entry name" value="Zinc/RING finger domain, C3HC4 (zinc finger)"/>
    <property type="match status" value="4"/>
</dbReference>
<feature type="region of interest" description="Disordered" evidence="5">
    <location>
        <begin position="472"/>
        <end position="525"/>
    </location>
</feature>
<feature type="domain" description="PHD-type" evidence="7">
    <location>
        <begin position="1075"/>
        <end position="1181"/>
    </location>
</feature>
<feature type="region of interest" description="Disordered" evidence="5">
    <location>
        <begin position="943"/>
        <end position="976"/>
    </location>
</feature>
<dbReference type="InterPro" id="IPR050701">
    <property type="entry name" value="Histone_Mod_Regulator"/>
</dbReference>
<feature type="region of interest" description="Disordered" evidence="5">
    <location>
        <begin position="1393"/>
        <end position="1413"/>
    </location>
</feature>
<keyword evidence="9" id="KW-1185">Reference proteome</keyword>
<dbReference type="PROSITE" id="PS51805">
    <property type="entry name" value="EPHD"/>
    <property type="match status" value="2"/>
</dbReference>
<feature type="compositionally biased region" description="Basic and acidic residues" evidence="5">
    <location>
        <begin position="814"/>
        <end position="824"/>
    </location>
</feature>
<evidence type="ECO:0000256" key="4">
    <source>
        <dbReference type="PROSITE-ProRule" id="PRU00146"/>
    </source>
</evidence>
<gene>
    <name evidence="8" type="ORF">HID58_092265</name>
</gene>
<dbReference type="EMBL" id="JAGKQM010002988">
    <property type="protein sequence ID" value="KAH0840846.1"/>
    <property type="molecule type" value="Genomic_DNA"/>
</dbReference>
<dbReference type="Proteomes" id="UP000824890">
    <property type="component" value="Unassembled WGS sequence"/>
</dbReference>
<name>A0ABQ7WX43_BRANA</name>
<evidence type="ECO:0000259" key="6">
    <source>
        <dbReference type="PROSITE" id="PS50016"/>
    </source>
</evidence>
<feature type="domain" description="PHD-type" evidence="6">
    <location>
        <begin position="1013"/>
        <end position="1062"/>
    </location>
</feature>